<evidence type="ECO:0000259" key="4">
    <source>
        <dbReference type="PROSITE" id="PS50061"/>
    </source>
</evidence>
<sequence>MSTKKTSPGKQRLLDFLKRLLEDDNDIIVWTDRQNAEFRMVKPHAVAEKWGAITGNPSMNYDKMSRGLRHFYTNNTLKKRSILANIFDVNFIESSDPYDRAEY</sequence>
<dbReference type="InterPro" id="IPR036390">
    <property type="entry name" value="WH_DNA-bd_sf"/>
</dbReference>
<dbReference type="InterPro" id="IPR046328">
    <property type="entry name" value="ETS_fam"/>
</dbReference>
<dbReference type="SMART" id="SM00413">
    <property type="entry name" value="ETS"/>
    <property type="match status" value="1"/>
</dbReference>
<dbReference type="Gene3D" id="1.10.10.10">
    <property type="entry name" value="Winged helix-like DNA-binding domain superfamily/Winged helix DNA-binding domain"/>
    <property type="match status" value="1"/>
</dbReference>
<dbReference type="PANTHER" id="PTHR11849">
    <property type="entry name" value="ETS"/>
    <property type="match status" value="1"/>
</dbReference>
<keyword evidence="6" id="KW-1185">Reference proteome</keyword>
<reference evidence="5" key="2">
    <citation type="submission" date="2022-06" db="UniProtKB">
        <authorList>
            <consortium name="EnsemblMetazoa"/>
        </authorList>
    </citation>
    <scope>IDENTIFICATION</scope>
    <source>
        <strain evidence="5">DF5081</strain>
    </source>
</reference>
<dbReference type="PRINTS" id="PR00454">
    <property type="entry name" value="ETSDOMAIN"/>
</dbReference>
<accession>A0A8R1HY67</accession>
<dbReference type="GO" id="GO:0030154">
    <property type="term" value="P:cell differentiation"/>
    <property type="evidence" value="ECO:0007669"/>
    <property type="project" value="TreeGrafter"/>
</dbReference>
<dbReference type="PROSITE" id="PS50061">
    <property type="entry name" value="ETS_DOMAIN_3"/>
    <property type="match status" value="1"/>
</dbReference>
<comment type="subcellular location">
    <subcellularLocation>
        <location evidence="3">Nucleus</location>
    </subcellularLocation>
</comment>
<evidence type="ECO:0000313" key="6">
    <source>
        <dbReference type="Proteomes" id="UP000005237"/>
    </source>
</evidence>
<dbReference type="GO" id="GO:0000981">
    <property type="term" value="F:DNA-binding transcription factor activity, RNA polymerase II-specific"/>
    <property type="evidence" value="ECO:0007669"/>
    <property type="project" value="TreeGrafter"/>
</dbReference>
<proteinExistence type="inferred from homology"/>
<dbReference type="AlphaFoldDB" id="A0A8R1HY67"/>
<dbReference type="GO" id="GO:0043565">
    <property type="term" value="F:sequence-specific DNA binding"/>
    <property type="evidence" value="ECO:0007669"/>
    <property type="project" value="InterPro"/>
</dbReference>
<evidence type="ECO:0000256" key="3">
    <source>
        <dbReference type="RuleBase" id="RU004019"/>
    </source>
</evidence>
<name>A0A8R1HY67_CAEJA</name>
<evidence type="ECO:0000256" key="1">
    <source>
        <dbReference type="ARBA" id="ARBA00005562"/>
    </source>
</evidence>
<dbReference type="PANTHER" id="PTHR11849:SF302">
    <property type="entry name" value="ETS DOMAIN-CONTAINING PROTEIN-RELATED"/>
    <property type="match status" value="1"/>
</dbReference>
<dbReference type="SUPFAM" id="SSF46785">
    <property type="entry name" value="Winged helix' DNA-binding domain"/>
    <property type="match status" value="1"/>
</dbReference>
<evidence type="ECO:0000313" key="5">
    <source>
        <dbReference type="EnsemblMetazoa" id="CJA15366.1"/>
    </source>
</evidence>
<reference evidence="6" key="1">
    <citation type="submission" date="2010-08" db="EMBL/GenBank/DDBJ databases">
        <authorList>
            <consortium name="Caenorhabditis japonica Sequencing Consortium"/>
            <person name="Wilson R.K."/>
        </authorList>
    </citation>
    <scope>NUCLEOTIDE SEQUENCE [LARGE SCALE GENOMIC DNA]</scope>
    <source>
        <strain evidence="6">DF5081</strain>
    </source>
</reference>
<dbReference type="GO" id="GO:0005634">
    <property type="term" value="C:nucleus"/>
    <property type="evidence" value="ECO:0007669"/>
    <property type="project" value="UniProtKB-SubCell"/>
</dbReference>
<dbReference type="InterPro" id="IPR036388">
    <property type="entry name" value="WH-like_DNA-bd_sf"/>
</dbReference>
<dbReference type="EnsemblMetazoa" id="CJA15366.1">
    <property type="protein sequence ID" value="CJA15366.1"/>
    <property type="gene ID" value="WBGene00134570"/>
</dbReference>
<keyword evidence="2 3" id="KW-0238">DNA-binding</keyword>
<dbReference type="Proteomes" id="UP000005237">
    <property type="component" value="Unassembled WGS sequence"/>
</dbReference>
<keyword evidence="3" id="KW-0539">Nucleus</keyword>
<protein>
    <submittedName>
        <fullName evidence="5">ETS domain-containing protein</fullName>
    </submittedName>
</protein>
<feature type="domain" description="ETS" evidence="4">
    <location>
        <begin position="11"/>
        <end position="90"/>
    </location>
</feature>
<dbReference type="Pfam" id="PF00178">
    <property type="entry name" value="Ets"/>
    <property type="match status" value="1"/>
</dbReference>
<evidence type="ECO:0000256" key="2">
    <source>
        <dbReference type="ARBA" id="ARBA00023125"/>
    </source>
</evidence>
<comment type="similarity">
    <text evidence="1 3">Belongs to the ETS family.</text>
</comment>
<organism evidence="5 6">
    <name type="scientific">Caenorhabditis japonica</name>
    <dbReference type="NCBI Taxonomy" id="281687"/>
    <lineage>
        <taxon>Eukaryota</taxon>
        <taxon>Metazoa</taxon>
        <taxon>Ecdysozoa</taxon>
        <taxon>Nematoda</taxon>
        <taxon>Chromadorea</taxon>
        <taxon>Rhabditida</taxon>
        <taxon>Rhabditina</taxon>
        <taxon>Rhabditomorpha</taxon>
        <taxon>Rhabditoidea</taxon>
        <taxon>Rhabditidae</taxon>
        <taxon>Peloderinae</taxon>
        <taxon>Caenorhabditis</taxon>
    </lineage>
</organism>
<dbReference type="InterPro" id="IPR000418">
    <property type="entry name" value="Ets_dom"/>
</dbReference>